<dbReference type="EMBL" id="CP002683">
    <property type="protein sequence ID" value="AEH45695.1"/>
    <property type="molecule type" value="Genomic_DNA"/>
</dbReference>
<sequence length="326" mass="36659">MVNLPTPLIILLAFVLDLLFADPQVRWHPVRVIGQVAEFFCRFFYSLGRLGGLLTLLFTSIVFVGGVSFTVCLFPPLEILWLYFFIAPTSLQKEVLKVAEALQENISLARKRLSFLVGRETKNLDTSQCVRAAVETLAENFTDALVGPLFWYMVGGIYGVAFYKVCETLDSMYGYKTKKWLRFGYFSAKFDDILNFLPARLAGLFIVLASGLTGQNLWRAFRTMLADAHKHDSPNSGYTEAAMAGALGIELGGPVVYQGQFFEKERFGKPLREREVSDIFLAGKIIRLATFLIVATIVFLEVFLWKLGYPNLIELIMNELKGALIT</sequence>
<dbReference type="GO" id="GO:0005886">
    <property type="term" value="C:plasma membrane"/>
    <property type="evidence" value="ECO:0007669"/>
    <property type="project" value="UniProtKB-SubCell"/>
</dbReference>
<dbReference type="HOGENOM" id="CLU_054212_0_0_0"/>
<evidence type="ECO:0000313" key="11">
    <source>
        <dbReference type="Proteomes" id="UP000006793"/>
    </source>
</evidence>
<dbReference type="UniPathway" id="UPA00148"/>
<evidence type="ECO:0000256" key="1">
    <source>
        <dbReference type="ARBA" id="ARBA00004651"/>
    </source>
</evidence>
<feature type="transmembrane region" description="Helical" evidence="9">
    <location>
        <begin position="285"/>
        <end position="305"/>
    </location>
</feature>
<proteinExistence type="inferred from homology"/>
<keyword evidence="5 9" id="KW-0169">Cobalamin biosynthesis</keyword>
<dbReference type="GO" id="GO:0009236">
    <property type="term" value="P:cobalamin biosynthetic process"/>
    <property type="evidence" value="ECO:0007669"/>
    <property type="project" value="UniProtKB-UniRule"/>
</dbReference>
<dbReference type="PANTHER" id="PTHR34308:SF1">
    <property type="entry name" value="COBALAMIN BIOSYNTHESIS PROTEIN CBIB"/>
    <property type="match status" value="1"/>
</dbReference>
<comment type="similarity">
    <text evidence="3 9">Belongs to the CobD/CbiB family.</text>
</comment>
<dbReference type="InParanoid" id="F8ABZ7"/>
<comment type="subcellular location">
    <subcellularLocation>
        <location evidence="1 9">Cell membrane</location>
        <topology evidence="1 9">Multi-pass membrane protein</topology>
    </subcellularLocation>
</comment>
<evidence type="ECO:0000256" key="4">
    <source>
        <dbReference type="ARBA" id="ARBA00022475"/>
    </source>
</evidence>
<reference evidence="10 11" key="2">
    <citation type="journal article" date="2012" name="Stand. Genomic Sci.">
        <title>Complete genome sequence of the thermophilic sulfate-reducing ocean bacterium Thermodesulfatator indicus type strain (CIR29812(T)).</title>
        <authorList>
            <person name="Anderson I."/>
            <person name="Saunders E."/>
            <person name="Lapidus A."/>
            <person name="Nolan M."/>
            <person name="Lucas S."/>
            <person name="Tice H."/>
            <person name="Del Rio T.G."/>
            <person name="Cheng J.F."/>
            <person name="Han C."/>
            <person name="Tapia R."/>
            <person name="Goodwin L.A."/>
            <person name="Pitluck S."/>
            <person name="Liolios K."/>
            <person name="Mavromatis K."/>
            <person name="Pagani I."/>
            <person name="Ivanova N."/>
            <person name="Mikhailova N."/>
            <person name="Pati A."/>
            <person name="Chen A."/>
            <person name="Palaniappan K."/>
            <person name="Land M."/>
            <person name="Hauser L."/>
            <person name="Jeffries C.D."/>
            <person name="Chang Y.J."/>
            <person name="Brambilla E.M."/>
            <person name="Rohde M."/>
            <person name="Spring S."/>
            <person name="Goker M."/>
            <person name="Detter J.C."/>
            <person name="Woyke T."/>
            <person name="Bristow J."/>
            <person name="Eisen J.A."/>
            <person name="Markowitz V."/>
            <person name="Hugenholtz P."/>
            <person name="Kyrpides N.C."/>
            <person name="Klenk H.P."/>
        </authorList>
    </citation>
    <scope>NUCLEOTIDE SEQUENCE [LARGE SCALE GENOMIC DNA]</scope>
    <source>
        <strain evidence="11">DSM 15286 / JCM 11887 / CIR29812</strain>
    </source>
</reference>
<dbReference type="KEGG" id="tid:Thein_1840"/>
<keyword evidence="6 9" id="KW-0812">Transmembrane</keyword>
<evidence type="ECO:0000256" key="3">
    <source>
        <dbReference type="ARBA" id="ARBA00006263"/>
    </source>
</evidence>
<dbReference type="AlphaFoldDB" id="F8ABZ7"/>
<reference evidence="11" key="1">
    <citation type="submission" date="2011-04" db="EMBL/GenBank/DDBJ databases">
        <title>The complete genome of Thermodesulfatator indicus DSM 15286.</title>
        <authorList>
            <person name="Lucas S."/>
            <person name="Copeland A."/>
            <person name="Lapidus A."/>
            <person name="Bruce D."/>
            <person name="Goodwin L."/>
            <person name="Pitluck S."/>
            <person name="Peters L."/>
            <person name="Kyrpides N."/>
            <person name="Mavromatis K."/>
            <person name="Pagani I."/>
            <person name="Ivanova N."/>
            <person name="Saunders L."/>
            <person name="Detter J.C."/>
            <person name="Tapia R."/>
            <person name="Han C."/>
            <person name="Land M."/>
            <person name="Hauser L."/>
            <person name="Markowitz V."/>
            <person name="Cheng J.-F."/>
            <person name="Hugenholtz P."/>
            <person name="Woyke T."/>
            <person name="Wu D."/>
            <person name="Spring S."/>
            <person name="Schroeder M."/>
            <person name="Brambilla E."/>
            <person name="Klenk H.-P."/>
            <person name="Eisen J.A."/>
        </authorList>
    </citation>
    <scope>NUCLEOTIDE SEQUENCE [LARGE SCALE GENOMIC DNA]</scope>
    <source>
        <strain evidence="11">DSM 15286 / JCM 11887 / CIR29812</strain>
    </source>
</reference>
<keyword evidence="4 9" id="KW-1003">Cell membrane</keyword>
<keyword evidence="8 9" id="KW-0472">Membrane</keyword>
<dbReference type="GO" id="GO:0048472">
    <property type="term" value="F:threonine-phosphate decarboxylase activity"/>
    <property type="evidence" value="ECO:0007669"/>
    <property type="project" value="InterPro"/>
</dbReference>
<dbReference type="PaxDb" id="667014-Thein_1840"/>
<keyword evidence="7 9" id="KW-1133">Transmembrane helix</keyword>
<dbReference type="OrthoDB" id="9811967at2"/>
<dbReference type="Pfam" id="PF03186">
    <property type="entry name" value="CobD_Cbib"/>
    <property type="match status" value="1"/>
</dbReference>
<organism evidence="10 11">
    <name type="scientific">Thermodesulfatator indicus (strain DSM 15286 / JCM 11887 / CIR29812)</name>
    <dbReference type="NCBI Taxonomy" id="667014"/>
    <lineage>
        <taxon>Bacteria</taxon>
        <taxon>Pseudomonadati</taxon>
        <taxon>Thermodesulfobacteriota</taxon>
        <taxon>Thermodesulfobacteria</taxon>
        <taxon>Thermodesulfobacteriales</taxon>
        <taxon>Thermodesulfatatoraceae</taxon>
        <taxon>Thermodesulfatator</taxon>
    </lineage>
</organism>
<dbReference type="PATRIC" id="fig|667014.3.peg.1892"/>
<dbReference type="NCBIfam" id="TIGR00380">
    <property type="entry name" value="cobal_cbiB"/>
    <property type="match status" value="1"/>
</dbReference>
<dbReference type="RefSeq" id="WP_013908434.1">
    <property type="nucleotide sequence ID" value="NC_015681.1"/>
</dbReference>
<comment type="caution">
    <text evidence="9">Lacks conserved residue(s) required for the propagation of feature annotation.</text>
</comment>
<comment type="pathway">
    <text evidence="2 9">Cofactor biosynthesis; adenosylcobalamin biosynthesis.</text>
</comment>
<accession>F8ABZ7</accession>
<evidence type="ECO:0000256" key="5">
    <source>
        <dbReference type="ARBA" id="ARBA00022573"/>
    </source>
</evidence>
<comment type="function">
    <text evidence="9">Converts cobyric acid to cobinamide by the addition of aminopropanol on the F carboxylic group.</text>
</comment>
<evidence type="ECO:0000256" key="2">
    <source>
        <dbReference type="ARBA" id="ARBA00004953"/>
    </source>
</evidence>
<evidence type="ECO:0000256" key="9">
    <source>
        <dbReference type="HAMAP-Rule" id="MF_00024"/>
    </source>
</evidence>
<keyword evidence="11" id="KW-1185">Reference proteome</keyword>
<dbReference type="PANTHER" id="PTHR34308">
    <property type="entry name" value="COBALAMIN BIOSYNTHESIS PROTEIN CBIB"/>
    <property type="match status" value="1"/>
</dbReference>
<dbReference type="Proteomes" id="UP000006793">
    <property type="component" value="Chromosome"/>
</dbReference>
<evidence type="ECO:0000256" key="8">
    <source>
        <dbReference type="ARBA" id="ARBA00023136"/>
    </source>
</evidence>
<gene>
    <name evidence="9" type="primary">cobD</name>
    <name evidence="10" type="ordered locus">Thein_1840</name>
</gene>
<dbReference type="STRING" id="667014.Thein_1840"/>
<dbReference type="InterPro" id="IPR004485">
    <property type="entry name" value="Cobalamin_biosynth_CobD/CbiB"/>
</dbReference>
<protein>
    <recommendedName>
        <fullName evidence="9">Cobalamin biosynthesis protein CobD</fullName>
    </recommendedName>
</protein>
<evidence type="ECO:0000256" key="6">
    <source>
        <dbReference type="ARBA" id="ARBA00022692"/>
    </source>
</evidence>
<name>F8ABZ7_THEID</name>
<feature type="transmembrane region" description="Helical" evidence="9">
    <location>
        <begin position="53"/>
        <end position="86"/>
    </location>
</feature>
<evidence type="ECO:0000256" key="7">
    <source>
        <dbReference type="ARBA" id="ARBA00022989"/>
    </source>
</evidence>
<dbReference type="HAMAP" id="MF_00024">
    <property type="entry name" value="CobD_CbiB"/>
    <property type="match status" value="1"/>
</dbReference>
<dbReference type="GO" id="GO:0015420">
    <property type="term" value="F:ABC-type vitamin B12 transporter activity"/>
    <property type="evidence" value="ECO:0007669"/>
    <property type="project" value="UniProtKB-UniRule"/>
</dbReference>
<evidence type="ECO:0000313" key="10">
    <source>
        <dbReference type="EMBL" id="AEH45695.1"/>
    </source>
</evidence>
<dbReference type="eggNOG" id="COG1270">
    <property type="taxonomic scope" value="Bacteria"/>
</dbReference>